<proteinExistence type="predicted"/>
<dbReference type="AlphaFoldDB" id="A0A7R8VRI9"/>
<sequence>MKEGFGNQINLCRHRGFDPGPPAQKFDNLLLDRQIDETFTTILNGAPQQPEPEMIPSRSEASDHSDTFGGVFPLPSPFPRWKRNRERLLVKGACVVTILVIFGMVETKWKSNIVIATSPSGL</sequence>
<accession>A0A7R8VRI9</accession>
<feature type="region of interest" description="Disordered" evidence="1">
    <location>
        <begin position="44"/>
        <end position="66"/>
    </location>
</feature>
<evidence type="ECO:0000313" key="3">
    <source>
        <dbReference type="EMBL" id="CAD7203493.1"/>
    </source>
</evidence>
<gene>
    <name evidence="3" type="ORF">TDIB3V08_LOCUS9662</name>
</gene>
<keyword evidence="2" id="KW-0812">Transmembrane</keyword>
<evidence type="ECO:0000256" key="1">
    <source>
        <dbReference type="SAM" id="MobiDB-lite"/>
    </source>
</evidence>
<protein>
    <submittedName>
        <fullName evidence="3">Uncharacterized protein</fullName>
    </submittedName>
</protein>
<organism evidence="3">
    <name type="scientific">Timema douglasi</name>
    <name type="common">Walking stick</name>
    <dbReference type="NCBI Taxonomy" id="61478"/>
    <lineage>
        <taxon>Eukaryota</taxon>
        <taxon>Metazoa</taxon>
        <taxon>Ecdysozoa</taxon>
        <taxon>Arthropoda</taxon>
        <taxon>Hexapoda</taxon>
        <taxon>Insecta</taxon>
        <taxon>Pterygota</taxon>
        <taxon>Neoptera</taxon>
        <taxon>Polyneoptera</taxon>
        <taxon>Phasmatodea</taxon>
        <taxon>Timematodea</taxon>
        <taxon>Timematoidea</taxon>
        <taxon>Timematidae</taxon>
        <taxon>Timema</taxon>
    </lineage>
</organism>
<reference evidence="3" key="1">
    <citation type="submission" date="2020-11" db="EMBL/GenBank/DDBJ databases">
        <authorList>
            <person name="Tran Van P."/>
        </authorList>
    </citation>
    <scope>NUCLEOTIDE SEQUENCE</scope>
</reference>
<evidence type="ECO:0000256" key="2">
    <source>
        <dbReference type="SAM" id="Phobius"/>
    </source>
</evidence>
<keyword evidence="2" id="KW-1133">Transmembrane helix</keyword>
<name>A0A7R8VRI9_TIMDO</name>
<feature type="transmembrane region" description="Helical" evidence="2">
    <location>
        <begin position="88"/>
        <end position="105"/>
    </location>
</feature>
<dbReference type="EMBL" id="OA570690">
    <property type="protein sequence ID" value="CAD7203493.1"/>
    <property type="molecule type" value="Genomic_DNA"/>
</dbReference>
<keyword evidence="2" id="KW-0472">Membrane</keyword>